<dbReference type="PANTHER" id="PTHR43877">
    <property type="entry name" value="AMINOALKYLPHOSPHONATE N-ACETYLTRANSFERASE-RELATED-RELATED"/>
    <property type="match status" value="1"/>
</dbReference>
<comment type="caution">
    <text evidence="4">The sequence shown here is derived from an EMBL/GenBank/DDBJ whole genome shotgun (WGS) entry which is preliminary data.</text>
</comment>
<dbReference type="InterPro" id="IPR016181">
    <property type="entry name" value="Acyl_CoA_acyltransferase"/>
</dbReference>
<evidence type="ECO:0000313" key="5">
    <source>
        <dbReference type="Proteomes" id="UP001183607"/>
    </source>
</evidence>
<keyword evidence="2" id="KW-0012">Acyltransferase</keyword>
<proteinExistence type="predicted"/>
<dbReference type="PROSITE" id="PS51186">
    <property type="entry name" value="GNAT"/>
    <property type="match status" value="1"/>
</dbReference>
<evidence type="ECO:0000259" key="3">
    <source>
        <dbReference type="PROSITE" id="PS51186"/>
    </source>
</evidence>
<dbReference type="EMBL" id="JAVRER010000003">
    <property type="protein sequence ID" value="MDT0414405.1"/>
    <property type="molecule type" value="Genomic_DNA"/>
</dbReference>
<gene>
    <name evidence="4" type="ORF">RM574_02805</name>
</gene>
<dbReference type="RefSeq" id="WP_093854566.1">
    <property type="nucleotide sequence ID" value="NZ_JAVRER010000003.1"/>
</dbReference>
<dbReference type="InterPro" id="IPR000182">
    <property type="entry name" value="GNAT_dom"/>
</dbReference>
<evidence type="ECO:0000256" key="2">
    <source>
        <dbReference type="ARBA" id="ARBA00023315"/>
    </source>
</evidence>
<evidence type="ECO:0000256" key="1">
    <source>
        <dbReference type="ARBA" id="ARBA00022679"/>
    </source>
</evidence>
<dbReference type="PANTHER" id="PTHR43877:SF2">
    <property type="entry name" value="AMINOALKYLPHOSPHONATE N-ACETYLTRANSFERASE-RELATED"/>
    <property type="match status" value="1"/>
</dbReference>
<feature type="domain" description="N-acetyltransferase" evidence="3">
    <location>
        <begin position="155"/>
        <end position="289"/>
    </location>
</feature>
<sequence>MASGPVPPSGATDPVVARVEWFHETVARECCRVRERYGPFVLHLQPFQGAFPARPHPAERERAFMAAEVRDLLRTQRERQAPRGLEWLAETAPALRAACEEAGLVVREHPVLLIDPCEDGSGEAACAPAPGARLLAAHDWRVEHAIAVAHVGFAYPGTGRGPEGRGSVAELLASGDLRREAAEAARRIHAGTRALAIAETQEGPVATGQFNTLDDLAEIIAVATLPEARRRGHASAVLRTLIAEARSRRLRTMFLTAADEEVARIYESVGFKRLATVLEAGEGGPTGGA</sequence>
<name>A0ABD5E278_9ACTN</name>
<dbReference type="Gene3D" id="3.40.630.30">
    <property type="match status" value="1"/>
</dbReference>
<organism evidence="4 5">
    <name type="scientific">Streptomyces evansiae</name>
    <dbReference type="NCBI Taxonomy" id="3075535"/>
    <lineage>
        <taxon>Bacteria</taxon>
        <taxon>Bacillati</taxon>
        <taxon>Actinomycetota</taxon>
        <taxon>Actinomycetes</taxon>
        <taxon>Kitasatosporales</taxon>
        <taxon>Streptomycetaceae</taxon>
        <taxon>Streptomyces</taxon>
    </lineage>
</organism>
<dbReference type="SUPFAM" id="SSF55729">
    <property type="entry name" value="Acyl-CoA N-acyltransferases (Nat)"/>
    <property type="match status" value="1"/>
</dbReference>
<dbReference type="GO" id="GO:0016746">
    <property type="term" value="F:acyltransferase activity"/>
    <property type="evidence" value="ECO:0007669"/>
    <property type="project" value="UniProtKB-KW"/>
</dbReference>
<evidence type="ECO:0000313" key="4">
    <source>
        <dbReference type="EMBL" id="MDT0414405.1"/>
    </source>
</evidence>
<accession>A0ABD5E278</accession>
<protein>
    <submittedName>
        <fullName evidence="4">GNAT family N-acetyltransferase</fullName>
    </submittedName>
</protein>
<dbReference type="InterPro" id="IPR050832">
    <property type="entry name" value="Bact_Acetyltransf"/>
</dbReference>
<dbReference type="Proteomes" id="UP001183607">
    <property type="component" value="Unassembled WGS sequence"/>
</dbReference>
<dbReference type="Pfam" id="PF00583">
    <property type="entry name" value="Acetyltransf_1"/>
    <property type="match status" value="1"/>
</dbReference>
<dbReference type="CDD" id="cd04301">
    <property type="entry name" value="NAT_SF"/>
    <property type="match status" value="1"/>
</dbReference>
<reference evidence="5" key="1">
    <citation type="submission" date="2023-07" db="EMBL/GenBank/DDBJ databases">
        <title>30 novel species of actinomycetes from the DSMZ collection.</title>
        <authorList>
            <person name="Nouioui I."/>
        </authorList>
    </citation>
    <scope>NUCLEOTIDE SEQUENCE [LARGE SCALE GENOMIC DNA]</scope>
    <source>
        <strain evidence="5">DSM 41982</strain>
    </source>
</reference>
<dbReference type="AlphaFoldDB" id="A0ABD5E278"/>
<keyword evidence="1" id="KW-0808">Transferase</keyword>